<reference evidence="2 3" key="1">
    <citation type="submission" date="2015-10" db="EMBL/GenBank/DDBJ databases">
        <title>Full genome of DAOMC 229536 Phialocephala scopiformis, a fungal endophyte of spruce producing the potent anti-insectan compound rugulosin.</title>
        <authorList>
            <consortium name="DOE Joint Genome Institute"/>
            <person name="Walker A.K."/>
            <person name="Frasz S.L."/>
            <person name="Seifert K.A."/>
            <person name="Miller J.D."/>
            <person name="Mondo S.J."/>
            <person name="Labutti K."/>
            <person name="Lipzen A."/>
            <person name="Dockter R."/>
            <person name="Kennedy M."/>
            <person name="Grigoriev I.V."/>
            <person name="Spatafora J.W."/>
        </authorList>
    </citation>
    <scope>NUCLEOTIDE SEQUENCE [LARGE SCALE GENOMIC DNA]</scope>
    <source>
        <strain evidence="2 3">CBS 120377</strain>
    </source>
</reference>
<evidence type="ECO:0000313" key="3">
    <source>
        <dbReference type="Proteomes" id="UP000070700"/>
    </source>
</evidence>
<keyword evidence="3" id="KW-1185">Reference proteome</keyword>
<dbReference type="EMBL" id="KQ947407">
    <property type="protein sequence ID" value="KUJ22150.1"/>
    <property type="molecule type" value="Genomic_DNA"/>
</dbReference>
<accession>A0A194XPH4</accession>
<feature type="compositionally biased region" description="Low complexity" evidence="1">
    <location>
        <begin position="18"/>
        <end position="37"/>
    </location>
</feature>
<feature type="compositionally biased region" description="Polar residues" evidence="1">
    <location>
        <begin position="1"/>
        <end position="16"/>
    </location>
</feature>
<dbReference type="GeneID" id="28829120"/>
<dbReference type="KEGG" id="psco:LY89DRAFT_729618"/>
<organism evidence="2 3">
    <name type="scientific">Mollisia scopiformis</name>
    <name type="common">Conifer needle endophyte fungus</name>
    <name type="synonym">Phialocephala scopiformis</name>
    <dbReference type="NCBI Taxonomy" id="149040"/>
    <lineage>
        <taxon>Eukaryota</taxon>
        <taxon>Fungi</taxon>
        <taxon>Dikarya</taxon>
        <taxon>Ascomycota</taxon>
        <taxon>Pezizomycotina</taxon>
        <taxon>Leotiomycetes</taxon>
        <taxon>Helotiales</taxon>
        <taxon>Mollisiaceae</taxon>
        <taxon>Mollisia</taxon>
    </lineage>
</organism>
<dbReference type="Proteomes" id="UP000070700">
    <property type="component" value="Unassembled WGS sequence"/>
</dbReference>
<sequence length="294" mass="32442">MVDQNQRPGKVATNNKVAAESSSAAPASRSAHRAPLSQSAFNPGSPTKVDITYVRLPGASADITLSATGATLNKYKSTKSTYSNGLATYVKAYPFQNQGFDFVAHFMKAMSPADRVDFLAANWVEVVVELRAYFANASNVVNQLAKLGPEFTDHIKNLDIKLKLPPLAELSKMTLALLPASAGYKLIEEVVQEIFQFPAIGRMNVVLCIPHSIQDGIHDQHLSHALPFFPMSFTGWNVDIQAQGMYKPKLILREDLNSLNGLRAIEVKRKEDEELRVLNAVFVRHSIYEPETLT</sequence>
<dbReference type="InParanoid" id="A0A194XPH4"/>
<feature type="region of interest" description="Disordered" evidence="1">
    <location>
        <begin position="1"/>
        <end position="43"/>
    </location>
</feature>
<dbReference type="RefSeq" id="XP_018076505.1">
    <property type="nucleotide sequence ID" value="XM_018219394.1"/>
</dbReference>
<name>A0A194XPH4_MOLSC</name>
<evidence type="ECO:0000313" key="2">
    <source>
        <dbReference type="EMBL" id="KUJ22150.1"/>
    </source>
</evidence>
<dbReference type="AlphaFoldDB" id="A0A194XPH4"/>
<protein>
    <submittedName>
        <fullName evidence="2">Uncharacterized protein</fullName>
    </submittedName>
</protein>
<dbReference type="OrthoDB" id="3560990at2759"/>
<evidence type="ECO:0000256" key="1">
    <source>
        <dbReference type="SAM" id="MobiDB-lite"/>
    </source>
</evidence>
<gene>
    <name evidence="2" type="ORF">LY89DRAFT_729618</name>
</gene>
<proteinExistence type="predicted"/>